<accession>A0A927RPD6</accession>
<dbReference type="EMBL" id="JADBEM010000001">
    <property type="protein sequence ID" value="MBE1612016.1"/>
    <property type="molecule type" value="Genomic_DNA"/>
</dbReference>
<evidence type="ECO:0000313" key="2">
    <source>
        <dbReference type="EMBL" id="MBE1612016.1"/>
    </source>
</evidence>
<organism evidence="2 3">
    <name type="scientific">Actinopolymorpha pittospori</name>
    <dbReference type="NCBI Taxonomy" id="648752"/>
    <lineage>
        <taxon>Bacteria</taxon>
        <taxon>Bacillati</taxon>
        <taxon>Actinomycetota</taxon>
        <taxon>Actinomycetes</taxon>
        <taxon>Propionibacteriales</taxon>
        <taxon>Actinopolymorphaceae</taxon>
        <taxon>Actinopolymorpha</taxon>
    </lineage>
</organism>
<comment type="caution">
    <text evidence="2">The sequence shown here is derived from an EMBL/GenBank/DDBJ whole genome shotgun (WGS) entry which is preliminary data.</text>
</comment>
<proteinExistence type="predicted"/>
<keyword evidence="3" id="KW-1185">Reference proteome</keyword>
<evidence type="ECO:0000256" key="1">
    <source>
        <dbReference type="SAM" id="Phobius"/>
    </source>
</evidence>
<feature type="transmembrane region" description="Helical" evidence="1">
    <location>
        <begin position="67"/>
        <end position="87"/>
    </location>
</feature>
<keyword evidence="1" id="KW-0472">Membrane</keyword>
<dbReference type="AlphaFoldDB" id="A0A927RPD6"/>
<name>A0A927RPD6_9ACTN</name>
<evidence type="ECO:0000313" key="3">
    <source>
        <dbReference type="Proteomes" id="UP000638648"/>
    </source>
</evidence>
<gene>
    <name evidence="2" type="ORF">HEB94_008864</name>
</gene>
<protein>
    <submittedName>
        <fullName evidence="2">Uncharacterized protein</fullName>
    </submittedName>
</protein>
<dbReference type="Proteomes" id="UP000638648">
    <property type="component" value="Unassembled WGS sequence"/>
</dbReference>
<reference evidence="2" key="1">
    <citation type="submission" date="2020-10" db="EMBL/GenBank/DDBJ databases">
        <title>Sequencing the genomes of 1000 actinobacteria strains.</title>
        <authorList>
            <person name="Klenk H.-P."/>
        </authorList>
    </citation>
    <scope>NUCLEOTIDE SEQUENCE</scope>
    <source>
        <strain evidence="2">DSM 45354</strain>
    </source>
</reference>
<keyword evidence="1" id="KW-1133">Transmembrane helix</keyword>
<feature type="transmembrane region" description="Helical" evidence="1">
    <location>
        <begin position="42"/>
        <end position="61"/>
    </location>
</feature>
<sequence length="99" mass="10442">MALTAQHTGEIGRILADLPLAPESSEADVPRTRAERTIPGRYEYVGGGLLLLGLSWVMIVSTASDTWSLVAAFIASGVGVIAALLVARGIRGPARRRDD</sequence>
<keyword evidence="1" id="KW-0812">Transmembrane</keyword>